<evidence type="ECO:0000313" key="5">
    <source>
        <dbReference type="Proteomes" id="UP000017559"/>
    </source>
</evidence>
<dbReference type="InterPro" id="IPR003593">
    <property type="entry name" value="AAA+_ATPase"/>
</dbReference>
<gene>
    <name evidence="4" type="ORF">Moror_17114</name>
</gene>
<keyword evidence="2" id="KW-0067">ATP-binding</keyword>
<dbReference type="PANTHER" id="PTHR24221:SF646">
    <property type="entry name" value="HAEMOLYSIN SECRETION ATP-BINDING PROTEIN"/>
    <property type="match status" value="1"/>
</dbReference>
<dbReference type="KEGG" id="mrr:Moror_17114"/>
<evidence type="ECO:0000313" key="4">
    <source>
        <dbReference type="EMBL" id="ESK88780.1"/>
    </source>
</evidence>
<comment type="caution">
    <text evidence="4">The sequence shown here is derived from an EMBL/GenBank/DDBJ whole genome shotgun (WGS) entry which is preliminary data.</text>
</comment>
<protein>
    <submittedName>
        <fullName evidence="4">Abc transporter</fullName>
    </submittedName>
</protein>
<evidence type="ECO:0000256" key="2">
    <source>
        <dbReference type="ARBA" id="ARBA00022840"/>
    </source>
</evidence>
<dbReference type="GO" id="GO:0034040">
    <property type="term" value="F:ATPase-coupled lipid transmembrane transporter activity"/>
    <property type="evidence" value="ECO:0007669"/>
    <property type="project" value="TreeGrafter"/>
</dbReference>
<dbReference type="OrthoDB" id="6500128at2759"/>
<organism evidence="4 5">
    <name type="scientific">Moniliophthora roreri (strain MCA 2997)</name>
    <name type="common">Cocoa frosty pod rot fungus</name>
    <name type="synonym">Crinipellis roreri</name>
    <dbReference type="NCBI Taxonomy" id="1381753"/>
    <lineage>
        <taxon>Eukaryota</taxon>
        <taxon>Fungi</taxon>
        <taxon>Dikarya</taxon>
        <taxon>Basidiomycota</taxon>
        <taxon>Agaricomycotina</taxon>
        <taxon>Agaricomycetes</taxon>
        <taxon>Agaricomycetidae</taxon>
        <taxon>Agaricales</taxon>
        <taxon>Marasmiineae</taxon>
        <taxon>Marasmiaceae</taxon>
        <taxon>Moniliophthora</taxon>
    </lineage>
</organism>
<keyword evidence="5" id="KW-1185">Reference proteome</keyword>
<dbReference type="Pfam" id="PF00005">
    <property type="entry name" value="ABC_tran"/>
    <property type="match status" value="1"/>
</dbReference>
<dbReference type="Gene3D" id="3.40.50.300">
    <property type="entry name" value="P-loop containing nucleotide triphosphate hydrolases"/>
    <property type="match status" value="1"/>
</dbReference>
<proteinExistence type="predicted"/>
<dbReference type="PROSITE" id="PS50893">
    <property type="entry name" value="ABC_TRANSPORTER_2"/>
    <property type="match status" value="1"/>
</dbReference>
<dbReference type="Proteomes" id="UP000017559">
    <property type="component" value="Unassembled WGS sequence"/>
</dbReference>
<dbReference type="InterPro" id="IPR003439">
    <property type="entry name" value="ABC_transporter-like_ATP-bd"/>
</dbReference>
<dbReference type="SUPFAM" id="SSF52540">
    <property type="entry name" value="P-loop containing nucleoside triphosphate hydrolases"/>
    <property type="match status" value="1"/>
</dbReference>
<name>V2X8J1_MONRO</name>
<keyword evidence="1" id="KW-0547">Nucleotide-binding</keyword>
<dbReference type="PANTHER" id="PTHR24221">
    <property type="entry name" value="ATP-BINDING CASSETTE SUB-FAMILY B"/>
    <property type="match status" value="1"/>
</dbReference>
<dbReference type="HOGENOM" id="CLU_000604_63_0_1"/>
<accession>V2X8J1</accession>
<feature type="domain" description="ABC transporter" evidence="3">
    <location>
        <begin position="402"/>
        <end position="671"/>
    </location>
</feature>
<evidence type="ECO:0000259" key="3">
    <source>
        <dbReference type="PROSITE" id="PS50893"/>
    </source>
</evidence>
<sequence length="686" mass="77216">MQRPAFIPAAKSTDKLEIHNLGVYRLLLEQGPSLEDVFSVEHFYQLKKTWLKTTKLTERLVREVAGLDPWLVSLLIGVTTWENTQDLILLTLENRILQLIETGLANRSVNVPAFVQAMLIRLFYVAAGSVITRWCRHVRPGLQAAVKNFYDETLMTAQLNMDLPTMQDNTSQENISSGVPWQAFERLLELVTRMIATIGQLGLIVRIARSGNQGFIFTLLCVIRPVLTLFFSNNIWARPRVVEATNEDYLRMRALQGLLDKKYRHDIISGNIVQYIINEFRKARACLGNTSVDYPEDQYHHLKTSFAIETLTDVSGDLPLIYYALLTILRPSQISLTSIASLQQLTTSLRWCFILMYWDARLLRRHLSELQQLYDLLSTSKAVKDGNTPYPNEKQSSRGMSFELRNVSFSYPGNKSEKKALDDVSLRIKGGELVVVVGSNGSGKSTFVNLLTRIYDACSGQVLVDGEDIKRFKLADFRQYTAVLTQEHHLFPLSIAENIGLGYPDAVNDKDMIMEAARLGGAEGIIQKLDSGLDTVLEPVTDQYTALVDENGDSALSVEGKKLRKSSNCSGGERQRLVAARTFMRFNSNRVKFLAVDEPSSALDPEGELELFSNLRKARSGKTMLFVTHRFGPISKYADQIICMKDGKVIESGSHSELMSRKGEYSKLYKIQTKAFGSEFVGTLDE</sequence>
<evidence type="ECO:0000256" key="1">
    <source>
        <dbReference type="ARBA" id="ARBA00022741"/>
    </source>
</evidence>
<reference evidence="4 5" key="1">
    <citation type="journal article" date="2014" name="BMC Genomics">
        <title>Genome and secretome analysis of the hemibiotrophic fungal pathogen, Moniliophthora roreri, which causes frosty pod rot disease of cacao: mechanisms of the biotrophic and necrotrophic phases.</title>
        <authorList>
            <person name="Meinhardt L.W."/>
            <person name="Costa G.G.L."/>
            <person name="Thomazella D.P.T."/>
            <person name="Teixeira P.J.P.L."/>
            <person name="Carazzolle M.F."/>
            <person name="Schuster S.C."/>
            <person name="Carlson J.E."/>
            <person name="Guiltinan M.J."/>
            <person name="Mieczkowski P."/>
            <person name="Farmer A."/>
            <person name="Ramaraj T."/>
            <person name="Crozier J."/>
            <person name="Davis R.E."/>
            <person name="Shao J."/>
            <person name="Melnick R.L."/>
            <person name="Pereira G.A.G."/>
            <person name="Bailey B.A."/>
        </authorList>
    </citation>
    <scope>NUCLEOTIDE SEQUENCE [LARGE SCALE GENOMIC DNA]</scope>
    <source>
        <strain evidence="4 5">MCA 2997</strain>
    </source>
</reference>
<dbReference type="GO" id="GO:0016887">
    <property type="term" value="F:ATP hydrolysis activity"/>
    <property type="evidence" value="ECO:0007669"/>
    <property type="project" value="InterPro"/>
</dbReference>
<dbReference type="SMART" id="SM00382">
    <property type="entry name" value="AAA"/>
    <property type="match status" value="1"/>
</dbReference>
<dbReference type="InterPro" id="IPR039421">
    <property type="entry name" value="Type_1_exporter"/>
</dbReference>
<dbReference type="EMBL" id="AWSO01000619">
    <property type="protein sequence ID" value="ESK88780.1"/>
    <property type="molecule type" value="Genomic_DNA"/>
</dbReference>
<dbReference type="AlphaFoldDB" id="V2X8J1"/>
<dbReference type="GO" id="GO:0005524">
    <property type="term" value="F:ATP binding"/>
    <property type="evidence" value="ECO:0007669"/>
    <property type="project" value="UniProtKB-KW"/>
</dbReference>
<dbReference type="InterPro" id="IPR027417">
    <property type="entry name" value="P-loop_NTPase"/>
</dbReference>